<dbReference type="EMBL" id="LWDX02036800">
    <property type="protein sequence ID" value="OEL25630.1"/>
    <property type="molecule type" value="Genomic_DNA"/>
</dbReference>
<dbReference type="InterPro" id="IPR002816">
    <property type="entry name" value="TraB/PrgY/GumN_fam"/>
</dbReference>
<feature type="region of interest" description="Disordered" evidence="1">
    <location>
        <begin position="18"/>
        <end position="42"/>
    </location>
</feature>
<dbReference type="AlphaFoldDB" id="A0A1E5VKH9"/>
<feature type="transmembrane region" description="Helical" evidence="2">
    <location>
        <begin position="356"/>
        <end position="376"/>
    </location>
</feature>
<proteinExistence type="predicted"/>
<dbReference type="Proteomes" id="UP000095767">
    <property type="component" value="Unassembled WGS sequence"/>
</dbReference>
<dbReference type="GO" id="GO:0005741">
    <property type="term" value="C:mitochondrial outer membrane"/>
    <property type="evidence" value="ECO:0007669"/>
    <property type="project" value="TreeGrafter"/>
</dbReference>
<name>A0A1E5VKH9_9POAL</name>
<evidence type="ECO:0000256" key="2">
    <source>
        <dbReference type="SAM" id="Phobius"/>
    </source>
</evidence>
<keyword evidence="2" id="KW-1133">Transmembrane helix</keyword>
<sequence>MIRAPRRLLAEHHWPSPNRRRLHLPLSPISRSSRPPRAAFPAAQKLAPTPRLASSRLRVGPVLGLLMDPAAPAPAPAPVTAADADAEANGYEDAPEFEDAEAEAGGGDDAGAGATPAGGDEETRELPEELARGVVCLECETSPEAVAAGVGGTCRVYVVGTAHVSQESCDQVKAVIDYLKPQAVFLELCASRIAILTPQNLQVPTMNEMIDMWKKKKMNTFGILYSWFLAKVASQLEVLPGAEFRVAFEEAMSYGGKVILGDRPVQLKDMDDVDMLTLVIQEMSKAFPSLMETLLHERDMYMSSKLLKVAKEHSSVVAVVGKGHVSGIKKNWQQPIQVTSLLELPVANQGASKLKILASIGALSGVIIASGIYIWGRK</sequence>
<dbReference type="PANTHER" id="PTHR21530:SF7">
    <property type="entry name" value="TRAB DOMAIN-CONTAINING PROTEIN"/>
    <property type="match status" value="1"/>
</dbReference>
<dbReference type="InterPro" id="IPR046345">
    <property type="entry name" value="TraB_PrgY-like"/>
</dbReference>
<feature type="region of interest" description="Disordered" evidence="1">
    <location>
        <begin position="98"/>
        <end position="126"/>
    </location>
</feature>
<protein>
    <recommendedName>
        <fullName evidence="5">TraB domain-containing protein</fullName>
    </recommendedName>
</protein>
<comment type="caution">
    <text evidence="3">The sequence shown here is derived from an EMBL/GenBank/DDBJ whole genome shotgun (WGS) entry which is preliminary data.</text>
</comment>
<dbReference type="CDD" id="cd14726">
    <property type="entry name" value="TraB_PrgY-like"/>
    <property type="match status" value="1"/>
</dbReference>
<keyword evidence="2" id="KW-0812">Transmembrane</keyword>
<evidence type="ECO:0008006" key="5">
    <source>
        <dbReference type="Google" id="ProtNLM"/>
    </source>
</evidence>
<accession>A0A1E5VKH9</accession>
<evidence type="ECO:0000256" key="1">
    <source>
        <dbReference type="SAM" id="MobiDB-lite"/>
    </source>
</evidence>
<reference evidence="3 4" key="1">
    <citation type="submission" date="2016-09" db="EMBL/GenBank/DDBJ databases">
        <title>The draft genome of Dichanthelium oligosanthes: A C3 panicoid grass species.</title>
        <authorList>
            <person name="Studer A.J."/>
            <person name="Schnable J.C."/>
            <person name="Brutnell T.P."/>
        </authorList>
    </citation>
    <scope>NUCLEOTIDE SEQUENCE [LARGE SCALE GENOMIC DNA]</scope>
    <source>
        <strain evidence="4">cv. Kellogg 1175</strain>
        <tissue evidence="3">Leaf</tissue>
    </source>
</reference>
<keyword evidence="4" id="KW-1185">Reference proteome</keyword>
<feature type="compositionally biased region" description="Low complexity" evidence="1">
    <location>
        <begin position="24"/>
        <end position="37"/>
    </location>
</feature>
<evidence type="ECO:0000313" key="4">
    <source>
        <dbReference type="Proteomes" id="UP000095767"/>
    </source>
</evidence>
<dbReference type="STRING" id="888268.A0A1E5VKH9"/>
<organism evidence="3 4">
    <name type="scientific">Dichanthelium oligosanthes</name>
    <dbReference type="NCBI Taxonomy" id="888268"/>
    <lineage>
        <taxon>Eukaryota</taxon>
        <taxon>Viridiplantae</taxon>
        <taxon>Streptophyta</taxon>
        <taxon>Embryophyta</taxon>
        <taxon>Tracheophyta</taxon>
        <taxon>Spermatophyta</taxon>
        <taxon>Magnoliopsida</taxon>
        <taxon>Liliopsida</taxon>
        <taxon>Poales</taxon>
        <taxon>Poaceae</taxon>
        <taxon>PACMAD clade</taxon>
        <taxon>Panicoideae</taxon>
        <taxon>Panicodae</taxon>
        <taxon>Paniceae</taxon>
        <taxon>Dichantheliinae</taxon>
        <taxon>Dichanthelium</taxon>
    </lineage>
</organism>
<keyword evidence="2" id="KW-0472">Membrane</keyword>
<gene>
    <name evidence="3" type="ORF">BAE44_0013346</name>
</gene>
<dbReference type="PANTHER" id="PTHR21530">
    <property type="entry name" value="PHEROMONE SHUTDOWN PROTEIN"/>
    <property type="match status" value="1"/>
</dbReference>
<evidence type="ECO:0000313" key="3">
    <source>
        <dbReference type="EMBL" id="OEL25630.1"/>
    </source>
</evidence>
<dbReference type="Pfam" id="PF01963">
    <property type="entry name" value="TraB_PrgY_gumN"/>
    <property type="match status" value="1"/>
</dbReference>
<dbReference type="OrthoDB" id="48306at2759"/>